<dbReference type="RefSeq" id="WP_120544293.1">
    <property type="nucleotide sequence ID" value="NZ_RAVZ01000289.1"/>
</dbReference>
<accession>A0A3A8IFU6</accession>
<dbReference type="PROSITE" id="PS51257">
    <property type="entry name" value="PROKAR_LIPOPROTEIN"/>
    <property type="match status" value="1"/>
</dbReference>
<reference evidence="3" key="1">
    <citation type="submission" date="2018-09" db="EMBL/GenBank/DDBJ databases">
        <authorList>
            <person name="Livingstone P.G."/>
            <person name="Whitworth D.E."/>
        </authorList>
    </citation>
    <scope>NUCLEOTIDE SEQUENCE [LARGE SCALE GENOMIC DNA]</scope>
    <source>
        <strain evidence="3">CA054A</strain>
    </source>
</reference>
<dbReference type="Proteomes" id="UP000268094">
    <property type="component" value="Unassembled WGS sequence"/>
</dbReference>
<evidence type="ECO:0000259" key="1">
    <source>
        <dbReference type="Pfam" id="PF14534"/>
    </source>
</evidence>
<organism evidence="2 3">
    <name type="scientific">Corallococcus terminator</name>
    <dbReference type="NCBI Taxonomy" id="2316733"/>
    <lineage>
        <taxon>Bacteria</taxon>
        <taxon>Pseudomonadati</taxon>
        <taxon>Myxococcota</taxon>
        <taxon>Myxococcia</taxon>
        <taxon>Myxococcales</taxon>
        <taxon>Cystobacterineae</taxon>
        <taxon>Myxococcaceae</taxon>
        <taxon>Corallococcus</taxon>
    </lineage>
</organism>
<dbReference type="OrthoDB" id="5511838at2"/>
<keyword evidence="3" id="KW-1185">Reference proteome</keyword>
<dbReference type="InterPro" id="IPR032710">
    <property type="entry name" value="NTF2-like_dom_sf"/>
</dbReference>
<comment type="caution">
    <text evidence="2">The sequence shown here is derived from an EMBL/GenBank/DDBJ whole genome shotgun (WGS) entry which is preliminary data.</text>
</comment>
<proteinExistence type="predicted"/>
<evidence type="ECO:0000313" key="3">
    <source>
        <dbReference type="Proteomes" id="UP000268094"/>
    </source>
</evidence>
<dbReference type="EMBL" id="RAVZ01000289">
    <property type="protein sequence ID" value="RKG77171.1"/>
    <property type="molecule type" value="Genomic_DNA"/>
</dbReference>
<dbReference type="AlphaFoldDB" id="A0A3A8IFU6"/>
<feature type="domain" description="DUF4440" evidence="1">
    <location>
        <begin position="36"/>
        <end position="152"/>
    </location>
</feature>
<gene>
    <name evidence="2" type="ORF">D7V88_31340</name>
</gene>
<dbReference type="Gene3D" id="3.10.450.50">
    <property type="match status" value="1"/>
</dbReference>
<dbReference type="SUPFAM" id="SSF54427">
    <property type="entry name" value="NTF2-like"/>
    <property type="match status" value="1"/>
</dbReference>
<evidence type="ECO:0000313" key="2">
    <source>
        <dbReference type="EMBL" id="RKG77171.1"/>
    </source>
</evidence>
<name>A0A3A8IFU6_9BACT</name>
<protein>
    <submittedName>
        <fullName evidence="2">Nuclear transport factor 2 family protein</fullName>
    </submittedName>
</protein>
<dbReference type="Pfam" id="PF14534">
    <property type="entry name" value="DUF4440"/>
    <property type="match status" value="1"/>
</dbReference>
<dbReference type="InterPro" id="IPR027843">
    <property type="entry name" value="DUF4440"/>
</dbReference>
<sequence>MHNRFLALCAVFLLAACAPKRIPGTELQDTNDTRAILALMERYRAALEARDAKAIQALVSPKFRDDGGTEDTEDDLTAANIGPHMEALFAKLQNPKVEINVRRVEFREDEEVAYAIYYWNASWRMPGLNARPQQDSELEQMVFQKVDGDWKIVSGI</sequence>